<dbReference type="Proteomes" id="UP001434883">
    <property type="component" value="Unassembled WGS sequence"/>
</dbReference>
<dbReference type="EMBL" id="JAHRIN010080700">
    <property type="protein sequence ID" value="MEQ2219727.1"/>
    <property type="molecule type" value="Genomic_DNA"/>
</dbReference>
<protein>
    <recommendedName>
        <fullName evidence="4">Secreted protein</fullName>
    </recommendedName>
</protein>
<gene>
    <name evidence="2" type="ORF">XENOCAPTIV_022660</name>
</gene>
<evidence type="ECO:0008006" key="4">
    <source>
        <dbReference type="Google" id="ProtNLM"/>
    </source>
</evidence>
<organism evidence="2 3">
    <name type="scientific">Xenoophorus captivus</name>
    <dbReference type="NCBI Taxonomy" id="1517983"/>
    <lineage>
        <taxon>Eukaryota</taxon>
        <taxon>Metazoa</taxon>
        <taxon>Chordata</taxon>
        <taxon>Craniata</taxon>
        <taxon>Vertebrata</taxon>
        <taxon>Euteleostomi</taxon>
        <taxon>Actinopterygii</taxon>
        <taxon>Neopterygii</taxon>
        <taxon>Teleostei</taxon>
        <taxon>Neoteleostei</taxon>
        <taxon>Acanthomorphata</taxon>
        <taxon>Ovalentaria</taxon>
        <taxon>Atherinomorphae</taxon>
        <taxon>Cyprinodontiformes</taxon>
        <taxon>Goodeidae</taxon>
        <taxon>Xenoophorus</taxon>
    </lineage>
</organism>
<accession>A0ABV0SJV6</accession>
<comment type="caution">
    <text evidence="2">The sequence shown here is derived from an EMBL/GenBank/DDBJ whole genome shotgun (WGS) entry which is preliminary data.</text>
</comment>
<evidence type="ECO:0000313" key="3">
    <source>
        <dbReference type="Proteomes" id="UP001434883"/>
    </source>
</evidence>
<proteinExistence type="predicted"/>
<keyword evidence="1" id="KW-0732">Signal</keyword>
<feature type="signal peptide" evidence="1">
    <location>
        <begin position="1"/>
        <end position="17"/>
    </location>
</feature>
<evidence type="ECO:0000313" key="2">
    <source>
        <dbReference type="EMBL" id="MEQ2219727.1"/>
    </source>
</evidence>
<sequence>MCPPLCGVFWLRWSGWSAPLFEVGPHSWPLGRFWLGPFCWGSVATSGGGLGNGAGVRGLRGWVVPGGAGDVGPGFRLVLRACYLSLVFCPADVPMPPSF</sequence>
<feature type="chain" id="PRO_5047064604" description="Secreted protein" evidence="1">
    <location>
        <begin position="18"/>
        <end position="99"/>
    </location>
</feature>
<reference evidence="2 3" key="1">
    <citation type="submission" date="2021-06" db="EMBL/GenBank/DDBJ databases">
        <authorList>
            <person name="Palmer J.M."/>
        </authorList>
    </citation>
    <scope>NUCLEOTIDE SEQUENCE [LARGE SCALE GENOMIC DNA]</scope>
    <source>
        <strain evidence="2 3">XC_2019</strain>
        <tissue evidence="2">Muscle</tissue>
    </source>
</reference>
<evidence type="ECO:0000256" key="1">
    <source>
        <dbReference type="SAM" id="SignalP"/>
    </source>
</evidence>
<name>A0ABV0SJV6_9TELE</name>
<feature type="non-terminal residue" evidence="2">
    <location>
        <position position="99"/>
    </location>
</feature>
<keyword evidence="3" id="KW-1185">Reference proteome</keyword>